<dbReference type="InterPro" id="IPR011006">
    <property type="entry name" value="CheY-like_superfamily"/>
</dbReference>
<evidence type="ECO:0000256" key="2">
    <source>
        <dbReference type="ARBA" id="ARBA00004236"/>
    </source>
</evidence>
<evidence type="ECO:0000256" key="12">
    <source>
        <dbReference type="ARBA" id="ARBA00023136"/>
    </source>
</evidence>
<dbReference type="GO" id="GO:0000155">
    <property type="term" value="F:phosphorelay sensor kinase activity"/>
    <property type="evidence" value="ECO:0007669"/>
    <property type="project" value="InterPro"/>
</dbReference>
<comment type="catalytic activity">
    <reaction evidence="1">
        <text>ATP + protein L-histidine = ADP + protein N-phospho-L-histidine.</text>
        <dbReference type="EC" id="2.7.13.3"/>
    </reaction>
</comment>
<evidence type="ECO:0000256" key="1">
    <source>
        <dbReference type="ARBA" id="ARBA00000085"/>
    </source>
</evidence>
<feature type="domain" description="Histidine kinase" evidence="16">
    <location>
        <begin position="225"/>
        <end position="445"/>
    </location>
</feature>
<evidence type="ECO:0000313" key="18">
    <source>
        <dbReference type="EMBL" id="MBB5033729.1"/>
    </source>
</evidence>
<name>A0A7W7YCT9_9BACT</name>
<dbReference type="FunFam" id="1.10.287.130:FF:000001">
    <property type="entry name" value="Two-component sensor histidine kinase"/>
    <property type="match status" value="1"/>
</dbReference>
<evidence type="ECO:0000259" key="17">
    <source>
        <dbReference type="PROSITE" id="PS50110"/>
    </source>
</evidence>
<keyword evidence="8" id="KW-0547">Nucleotide-binding</keyword>
<feature type="transmembrane region" description="Helical" evidence="15">
    <location>
        <begin position="167"/>
        <end position="185"/>
    </location>
</feature>
<feature type="transmembrane region" description="Helical" evidence="15">
    <location>
        <begin position="88"/>
        <end position="105"/>
    </location>
</feature>
<dbReference type="RefSeq" id="WP_184340833.1">
    <property type="nucleotide sequence ID" value="NZ_JACHIG010000007.1"/>
</dbReference>
<dbReference type="PANTHER" id="PTHR43547">
    <property type="entry name" value="TWO-COMPONENT HISTIDINE KINASE"/>
    <property type="match status" value="1"/>
</dbReference>
<dbReference type="Gene3D" id="1.10.287.130">
    <property type="match status" value="2"/>
</dbReference>
<dbReference type="PANTHER" id="PTHR43547:SF2">
    <property type="entry name" value="HYBRID SIGNAL TRANSDUCTION HISTIDINE KINASE C"/>
    <property type="match status" value="1"/>
</dbReference>
<dbReference type="Pfam" id="PF00512">
    <property type="entry name" value="HisKA"/>
    <property type="match status" value="1"/>
</dbReference>
<evidence type="ECO:0000256" key="3">
    <source>
        <dbReference type="ARBA" id="ARBA00004314"/>
    </source>
</evidence>
<organism evidence="18 19">
    <name type="scientific">Prosthecobacter vanneervenii</name>
    <dbReference type="NCBI Taxonomy" id="48466"/>
    <lineage>
        <taxon>Bacteria</taxon>
        <taxon>Pseudomonadati</taxon>
        <taxon>Verrucomicrobiota</taxon>
        <taxon>Verrucomicrobiia</taxon>
        <taxon>Verrucomicrobiales</taxon>
        <taxon>Verrucomicrobiaceae</taxon>
        <taxon>Prosthecobacter</taxon>
    </lineage>
</organism>
<dbReference type="Proteomes" id="UP000590740">
    <property type="component" value="Unassembled WGS sequence"/>
</dbReference>
<keyword evidence="5" id="KW-1003">Cell membrane</keyword>
<keyword evidence="9 18" id="KW-0418">Kinase</keyword>
<evidence type="ECO:0000256" key="14">
    <source>
        <dbReference type="SAM" id="Coils"/>
    </source>
</evidence>
<dbReference type="PRINTS" id="PR00344">
    <property type="entry name" value="BCTRLSENSOR"/>
</dbReference>
<feature type="coiled-coil region" evidence="14">
    <location>
        <begin position="628"/>
        <end position="658"/>
    </location>
</feature>
<dbReference type="Pfam" id="PF02518">
    <property type="entry name" value="HATPase_c"/>
    <property type="match status" value="2"/>
</dbReference>
<dbReference type="GO" id="GO:0005886">
    <property type="term" value="C:plasma membrane"/>
    <property type="evidence" value="ECO:0007669"/>
    <property type="project" value="UniProtKB-SubCell"/>
</dbReference>
<dbReference type="Gene3D" id="3.40.50.2300">
    <property type="match status" value="1"/>
</dbReference>
<dbReference type="SUPFAM" id="SSF47384">
    <property type="entry name" value="Homodimeric domain of signal transducing histidine kinase"/>
    <property type="match status" value="2"/>
</dbReference>
<evidence type="ECO:0000259" key="16">
    <source>
        <dbReference type="PROSITE" id="PS50109"/>
    </source>
</evidence>
<dbReference type="EMBL" id="JACHIG010000007">
    <property type="protein sequence ID" value="MBB5033729.1"/>
    <property type="molecule type" value="Genomic_DNA"/>
</dbReference>
<dbReference type="SMART" id="SM00448">
    <property type="entry name" value="REC"/>
    <property type="match status" value="1"/>
</dbReference>
<comment type="caution">
    <text evidence="18">The sequence shown here is derived from an EMBL/GenBank/DDBJ whole genome shotgun (WGS) entry which is preliminary data.</text>
</comment>
<comment type="subcellular location">
    <subcellularLocation>
        <location evidence="2">Cell membrane</location>
    </subcellularLocation>
    <subcellularLocation>
        <location evidence="3">Membrane raft</location>
        <topology evidence="3">Multi-pass membrane protein</topology>
    </subcellularLocation>
</comment>
<evidence type="ECO:0000256" key="4">
    <source>
        <dbReference type="ARBA" id="ARBA00012438"/>
    </source>
</evidence>
<gene>
    <name evidence="18" type="ORF">HNQ65_003319</name>
</gene>
<evidence type="ECO:0000256" key="9">
    <source>
        <dbReference type="ARBA" id="ARBA00022777"/>
    </source>
</evidence>
<dbReference type="SMART" id="SM00388">
    <property type="entry name" value="HisKA"/>
    <property type="match status" value="2"/>
</dbReference>
<keyword evidence="12 15" id="KW-0472">Membrane</keyword>
<reference evidence="18 19" key="1">
    <citation type="submission" date="2020-08" db="EMBL/GenBank/DDBJ databases">
        <title>Genomic Encyclopedia of Type Strains, Phase IV (KMG-IV): sequencing the most valuable type-strain genomes for metagenomic binning, comparative biology and taxonomic classification.</title>
        <authorList>
            <person name="Goeker M."/>
        </authorList>
    </citation>
    <scope>NUCLEOTIDE SEQUENCE [LARGE SCALE GENOMIC DNA]</scope>
    <source>
        <strain evidence="18 19">DSM 12252</strain>
    </source>
</reference>
<dbReference type="InterPro" id="IPR036097">
    <property type="entry name" value="HisK_dim/P_sf"/>
</dbReference>
<dbReference type="InterPro" id="IPR001789">
    <property type="entry name" value="Sig_transdc_resp-reg_receiver"/>
</dbReference>
<dbReference type="Gene3D" id="3.30.565.10">
    <property type="entry name" value="Histidine kinase-like ATPase, C-terminal domain"/>
    <property type="match status" value="2"/>
</dbReference>
<evidence type="ECO:0000313" key="19">
    <source>
        <dbReference type="Proteomes" id="UP000590740"/>
    </source>
</evidence>
<dbReference type="EC" id="2.7.13.3" evidence="4"/>
<dbReference type="GO" id="GO:0045121">
    <property type="term" value="C:membrane raft"/>
    <property type="evidence" value="ECO:0007669"/>
    <property type="project" value="UniProtKB-SubCell"/>
</dbReference>
<dbReference type="InterPro" id="IPR003661">
    <property type="entry name" value="HisK_dim/P_dom"/>
</dbReference>
<accession>A0A7W7YCT9</accession>
<keyword evidence="19" id="KW-1185">Reference proteome</keyword>
<dbReference type="InterPro" id="IPR036890">
    <property type="entry name" value="HATPase_C_sf"/>
</dbReference>
<evidence type="ECO:0000256" key="5">
    <source>
        <dbReference type="ARBA" id="ARBA00022475"/>
    </source>
</evidence>
<evidence type="ECO:0000256" key="13">
    <source>
        <dbReference type="PROSITE-ProRule" id="PRU00169"/>
    </source>
</evidence>
<dbReference type="SUPFAM" id="SSF52172">
    <property type="entry name" value="CheY-like"/>
    <property type="match status" value="1"/>
</dbReference>
<feature type="domain" description="Response regulatory" evidence="17">
    <location>
        <begin position="507"/>
        <end position="622"/>
    </location>
</feature>
<keyword evidence="14" id="KW-0175">Coiled coil</keyword>
<dbReference type="CDD" id="cd00082">
    <property type="entry name" value="HisKA"/>
    <property type="match status" value="2"/>
</dbReference>
<evidence type="ECO:0000256" key="6">
    <source>
        <dbReference type="ARBA" id="ARBA00022553"/>
    </source>
</evidence>
<dbReference type="SUPFAM" id="SSF55874">
    <property type="entry name" value="ATPase domain of HSP90 chaperone/DNA topoisomerase II/histidine kinase"/>
    <property type="match status" value="2"/>
</dbReference>
<feature type="transmembrane region" description="Helical" evidence="15">
    <location>
        <begin position="30"/>
        <end position="50"/>
    </location>
</feature>
<sequence>MTEAPSVPVDSLEHSFDTYERPIRIRNYKLGALLAGIFMPAGASLDYFMYGWDQALVFFPVRMISAVLLGLVWAALHYLPNSRYYRNLGLSVALIPLLAISWMIFTKEGAISPYYAGLNLIMLGSALLLRWTLRDSVLIFVLTFVAYLAATMLHGPFSFHGLFFNNIYFLFVTGVFIVAGSWYYNTIRLSEFKLRHDLDLNRAELETSNQKLRELDEAKNRFFANISHELRTPLTLLIAPLESLIQRTNSVNRPQEERDLLGTMQGNAMRLLKLINDLLDLVRLESGRAKVRARRVNVNDFINGLATAVSPVAKDKRIQLHAHVDSSLGTVVADPEKLERICLNLLFNALKFTAASGRVSFSAMKEDNMLVIEVTDTGMGIPADQLPNIFSRFWQADTSSQRKFQGMGIGLALVKELAEVQGGTVSATSEVGKGTTMSVRLPLLQNEDIVADEEEEESHEQQGEEAPKNKDWIADLYRRAELFPAMTSLQATLRPVETSIGRSRKPKLLIADDEPDMLRFLKSQLSATFEVLEAVDGQQAVDKAVQFLPDIILSDMMMPEKDGLQVCRDLRERTSTRSIPVVLLTARADEKTKLDCLAAGASDFLAKPFSLTEIMVRLKNLVDTRLYQKELVVQKQQLESALEQIKETESMLVRNEKLASLGRLSAGLIHEINNPLNYARQGLHIIARSTKLLPEEERADFTDTLKDVEDGVNRVIQIISDLRGFTRNTSQLNHSFDLQTIVNTGLRFFSHIWKEGIQREVDIPDELEVRGDSNQFVQVLINFIQNALDAMATKKYPEGQVPCIKLSAFTRRDKVIFSVKDNGPGIPQEIRDKIFDPFFTTKDVGQGMGLGLAICNRIIADHGGRIEVLSQPGEYTEFVLELPTTASTPNNHAAV</sequence>
<evidence type="ECO:0000256" key="7">
    <source>
        <dbReference type="ARBA" id="ARBA00022679"/>
    </source>
</evidence>
<dbReference type="InterPro" id="IPR005467">
    <property type="entry name" value="His_kinase_dom"/>
</dbReference>
<dbReference type="AlphaFoldDB" id="A0A7W7YCT9"/>
<keyword evidence="11" id="KW-0902">Two-component regulatory system</keyword>
<evidence type="ECO:0000256" key="11">
    <source>
        <dbReference type="ARBA" id="ARBA00023012"/>
    </source>
</evidence>
<dbReference type="SMART" id="SM00387">
    <property type="entry name" value="HATPase_c"/>
    <property type="match status" value="2"/>
</dbReference>
<feature type="domain" description="Histidine kinase" evidence="16">
    <location>
        <begin position="667"/>
        <end position="886"/>
    </location>
</feature>
<dbReference type="PROSITE" id="PS50110">
    <property type="entry name" value="RESPONSE_REGULATORY"/>
    <property type="match status" value="1"/>
</dbReference>
<dbReference type="InterPro" id="IPR004358">
    <property type="entry name" value="Sig_transdc_His_kin-like_C"/>
</dbReference>
<dbReference type="InterPro" id="IPR003594">
    <property type="entry name" value="HATPase_dom"/>
</dbReference>
<evidence type="ECO:0000256" key="15">
    <source>
        <dbReference type="SAM" id="Phobius"/>
    </source>
</evidence>
<feature type="transmembrane region" description="Helical" evidence="15">
    <location>
        <begin position="136"/>
        <end position="155"/>
    </location>
</feature>
<dbReference type="GO" id="GO:0005524">
    <property type="term" value="F:ATP binding"/>
    <property type="evidence" value="ECO:0007669"/>
    <property type="project" value="UniProtKB-KW"/>
</dbReference>
<keyword evidence="10" id="KW-0067">ATP-binding</keyword>
<keyword evidence="7" id="KW-0808">Transferase</keyword>
<dbReference type="PROSITE" id="PS50109">
    <property type="entry name" value="HIS_KIN"/>
    <property type="match status" value="2"/>
</dbReference>
<dbReference type="FunFam" id="3.30.565.10:FF:000023">
    <property type="entry name" value="PAS domain-containing sensor histidine kinase"/>
    <property type="match status" value="1"/>
</dbReference>
<dbReference type="Pfam" id="PF00072">
    <property type="entry name" value="Response_reg"/>
    <property type="match status" value="1"/>
</dbReference>
<evidence type="ECO:0000256" key="10">
    <source>
        <dbReference type="ARBA" id="ARBA00022840"/>
    </source>
</evidence>
<keyword evidence="6 13" id="KW-0597">Phosphoprotein</keyword>
<keyword evidence="15" id="KW-0812">Transmembrane</keyword>
<proteinExistence type="predicted"/>
<evidence type="ECO:0000256" key="8">
    <source>
        <dbReference type="ARBA" id="ARBA00022741"/>
    </source>
</evidence>
<feature type="transmembrane region" description="Helical" evidence="15">
    <location>
        <begin position="56"/>
        <end position="76"/>
    </location>
</feature>
<keyword evidence="15" id="KW-1133">Transmembrane helix</keyword>
<feature type="modified residue" description="4-aspartylphosphate" evidence="13">
    <location>
        <position position="555"/>
    </location>
</feature>
<protein>
    <recommendedName>
        <fullName evidence="4">histidine kinase</fullName>
        <ecNumber evidence="4">2.7.13.3</ecNumber>
    </recommendedName>
</protein>